<dbReference type="OrthoDB" id="9804714at2"/>
<dbReference type="FunFam" id="1.10.10.650:FF:000001">
    <property type="entry name" value="S1 RNA-binding domain 1"/>
    <property type="match status" value="1"/>
</dbReference>
<feature type="compositionally biased region" description="Basic residues" evidence="1">
    <location>
        <begin position="954"/>
        <end position="966"/>
    </location>
</feature>
<dbReference type="InterPro" id="IPR012340">
    <property type="entry name" value="NA-bd_OB-fold"/>
</dbReference>
<dbReference type="Proteomes" id="UP000215086">
    <property type="component" value="Chromosome"/>
</dbReference>
<feature type="region of interest" description="Disordered" evidence="1">
    <location>
        <begin position="1062"/>
        <end position="1183"/>
    </location>
</feature>
<dbReference type="SUPFAM" id="SSF47781">
    <property type="entry name" value="RuvA domain 2-like"/>
    <property type="match status" value="2"/>
</dbReference>
<reference evidence="3 4" key="1">
    <citation type="journal article" name="Front. Microbiol.">
        <title>Sugar Metabolism of the First Thermophilic Planctomycete Thermogutta terrifontis: Comparative Genomic and Transcriptomic Approaches.</title>
        <authorList>
            <person name="Elcheninov A.G."/>
            <person name="Menzel P."/>
            <person name="Gudbergsdottir S.R."/>
            <person name="Slesarev A.I."/>
            <person name="Kadnikov V.V."/>
            <person name="Krogh A."/>
            <person name="Bonch-Osmolovskaya E.A."/>
            <person name="Peng X."/>
            <person name="Kublanov I.V."/>
        </authorList>
    </citation>
    <scope>NUCLEOTIDE SEQUENCE [LARGE SCALE GENOMIC DNA]</scope>
    <source>
        <strain evidence="3 4">R1</strain>
    </source>
</reference>
<dbReference type="Gene3D" id="2.40.50.140">
    <property type="entry name" value="Nucleic acid-binding proteins"/>
    <property type="match status" value="1"/>
</dbReference>
<feature type="compositionally biased region" description="Polar residues" evidence="1">
    <location>
        <begin position="295"/>
        <end position="309"/>
    </location>
</feature>
<dbReference type="Pfam" id="PF22706">
    <property type="entry name" value="Tex_central_region"/>
    <property type="match status" value="2"/>
</dbReference>
<sequence length="1183" mass="127318">MATVEVTVSFRSLARDLNIPESRIQAVVELLDAGNTVPFITRYRKDQTGGLDEEQIRTIATRVKKLRQLAERKQTILRAIESQNKLTPELAKKILAANSLRRLEDLYLPFRPKKRTLATVARERGLGHLAEEILTADPICADLDKRAADYVDPEKKVLNIADALLGAGHILAEMFSEKTELRGRLRDILMRTGVIRTVRVVPETEQTPAQTPAAAPAQAAIAPPDQKAGEGGEASAAGSQGESTGTSPPQEASATPETVEPAAPAEQMAGQEAVSASGETAGGASEIGPAEIASGSPNTGEVEANTSALGETASVSGTETPPPSEPAPEIVASGESSQGGETSAVGEAASITEQKETPPAAAASSGEAPSAATPQPVAPSGGRAEAPAASPPATAATPVDPKKAAKEAEKRRKLEKLAKEFEDYFDFSEPIRKIPPHRVLAINRGEALKVLRVRIEADMEAMEKAVEEICIPPGHPHADFLRGCAKDALVRLILPSLEREIRRELTERAENHAVKVFAQNLRRLLLQRPVRDRRILAIDPGYRQGCKLAALDECGNVLDHGIIYLIEKKGHSRETAKKTVIEMIEKHQLTAIAIGNGSGSRMTEMFIADLLENELKGRGIGYTIVNEAGASVYSTSQIGREELPHLDAIFRGAVSIGRRLLDPLSELVKIEPANLGVGLYQHDLKEKHLRESLDEVVESCVNYVGVDVNTASPALLGYVSGLNKLTARRIVEYRQQHGPFKTREELKKVPGIGETTFVQAAGFLKITGGENPLDATWIHPESYELATRVLEKLGFTPDDLTKPVRKAELAVKIAEVNAEQLAAELGCGVLLLKDILAQFVRPGRDPREDLPPPVFKQGIVRLEDLSPGMELMGTVVNVVDFGAFVDVGLPNTGLIHRSRMKPHARSVDPHSVVAVGDVVRVWVVDVERERRRISLSLVPLEQMAERQTGDGRASRKKKAAERRKAAKPVAAAQQKEQETEAGTSERTAGRRREDRPERPGRREAPAPQQGPAPVSISRPVELPRRRGKPETPPPAEPLSEEVLSGKQPMRSFADLFQYFAAKGVVRPSTTSAKPSREKRGGGKKKPSTRNGESASRTEGTGVPRAEDDQQKSGVSAEETSPPPAEEMVAPALEAHDAGTVQPEKVTSNGDRPTAEQSEKEKIIASSAGPGGDSTQTDSPAESP</sequence>
<dbReference type="InterPro" id="IPR023323">
    <property type="entry name" value="Tex-like_dom_sf"/>
</dbReference>
<evidence type="ECO:0000259" key="2">
    <source>
        <dbReference type="PROSITE" id="PS50126"/>
    </source>
</evidence>
<dbReference type="Gene3D" id="1.10.10.650">
    <property type="entry name" value="RuvA domain 2-like"/>
    <property type="match status" value="1"/>
</dbReference>
<dbReference type="Gene3D" id="1.10.150.310">
    <property type="entry name" value="Tex RuvX-like domain-like"/>
    <property type="match status" value="1"/>
</dbReference>
<dbReference type="FunFam" id="2.40.50.140:FF:000051">
    <property type="entry name" value="RNA-binding transcriptional accessory protein"/>
    <property type="match status" value="1"/>
</dbReference>
<feature type="compositionally biased region" description="Low complexity" evidence="1">
    <location>
        <begin position="203"/>
        <end position="224"/>
    </location>
</feature>
<dbReference type="Pfam" id="PF12836">
    <property type="entry name" value="HHH_3"/>
    <property type="match status" value="1"/>
</dbReference>
<dbReference type="InterPro" id="IPR032639">
    <property type="entry name" value="Tex_YqgF"/>
</dbReference>
<dbReference type="GO" id="GO:0003735">
    <property type="term" value="F:structural constituent of ribosome"/>
    <property type="evidence" value="ECO:0007669"/>
    <property type="project" value="TreeGrafter"/>
</dbReference>
<feature type="region of interest" description="Disordered" evidence="1">
    <location>
        <begin position="201"/>
        <end position="410"/>
    </location>
</feature>
<dbReference type="InterPro" id="IPR018974">
    <property type="entry name" value="Tex-like_N"/>
</dbReference>
<dbReference type="InterPro" id="IPR041692">
    <property type="entry name" value="HHH_9"/>
</dbReference>
<feature type="compositionally biased region" description="Polar residues" evidence="1">
    <location>
        <begin position="1088"/>
        <end position="1098"/>
    </location>
</feature>
<feature type="compositionally biased region" description="Basic and acidic residues" evidence="1">
    <location>
        <begin position="400"/>
        <end position="410"/>
    </location>
</feature>
<dbReference type="KEGG" id="ttf:THTE_0721"/>
<dbReference type="AlphaFoldDB" id="A0A286RBI3"/>
<dbReference type="GO" id="GO:0005737">
    <property type="term" value="C:cytoplasm"/>
    <property type="evidence" value="ECO:0007669"/>
    <property type="project" value="UniProtKB-ARBA"/>
</dbReference>
<dbReference type="FunFam" id="3.30.420.140:FF:000001">
    <property type="entry name" value="RNA-binding transcriptional accessory protein"/>
    <property type="match status" value="1"/>
</dbReference>
<dbReference type="InterPro" id="IPR003029">
    <property type="entry name" value="S1_domain"/>
</dbReference>
<dbReference type="SMART" id="SM00732">
    <property type="entry name" value="YqgFc"/>
    <property type="match status" value="1"/>
</dbReference>
<dbReference type="Pfam" id="PF16921">
    <property type="entry name" value="Tex_YqgF"/>
    <property type="match status" value="1"/>
</dbReference>
<dbReference type="SMART" id="SM00316">
    <property type="entry name" value="S1"/>
    <property type="match status" value="1"/>
</dbReference>
<feature type="domain" description="S1 motif" evidence="2">
    <location>
        <begin position="868"/>
        <end position="938"/>
    </location>
</feature>
<dbReference type="SUPFAM" id="SSF53098">
    <property type="entry name" value="Ribonuclease H-like"/>
    <property type="match status" value="1"/>
</dbReference>
<organism evidence="3 4">
    <name type="scientific">Thermogutta terrifontis</name>
    <dbReference type="NCBI Taxonomy" id="1331910"/>
    <lineage>
        <taxon>Bacteria</taxon>
        <taxon>Pseudomonadati</taxon>
        <taxon>Planctomycetota</taxon>
        <taxon>Planctomycetia</taxon>
        <taxon>Pirellulales</taxon>
        <taxon>Thermoguttaceae</taxon>
        <taxon>Thermogutta</taxon>
    </lineage>
</organism>
<name>A0A286RBI3_9BACT</name>
<feature type="compositionally biased region" description="Polar residues" evidence="1">
    <location>
        <begin position="1172"/>
        <end position="1183"/>
    </location>
</feature>
<dbReference type="InterPro" id="IPR010994">
    <property type="entry name" value="RuvA_2-like"/>
</dbReference>
<dbReference type="PANTHER" id="PTHR10724">
    <property type="entry name" value="30S RIBOSOMAL PROTEIN S1"/>
    <property type="match status" value="1"/>
</dbReference>
<keyword evidence="4" id="KW-1185">Reference proteome</keyword>
<dbReference type="InterPro" id="IPR055179">
    <property type="entry name" value="Tex-like_central_region"/>
</dbReference>
<proteinExistence type="predicted"/>
<gene>
    <name evidence="3" type="ORF">THTE_0721</name>
</gene>
<evidence type="ECO:0000256" key="1">
    <source>
        <dbReference type="SAM" id="MobiDB-lite"/>
    </source>
</evidence>
<feature type="region of interest" description="Disordered" evidence="1">
    <location>
        <begin position="944"/>
        <end position="1046"/>
    </location>
</feature>
<feature type="compositionally biased region" description="Basic and acidic residues" evidence="1">
    <location>
        <begin position="987"/>
        <end position="1004"/>
    </location>
</feature>
<dbReference type="Pfam" id="PF09371">
    <property type="entry name" value="Tex_N"/>
    <property type="match status" value="1"/>
</dbReference>
<dbReference type="InterPro" id="IPR012337">
    <property type="entry name" value="RNaseH-like_sf"/>
</dbReference>
<feature type="compositionally biased region" description="Low complexity" evidence="1">
    <location>
        <begin position="233"/>
        <end position="266"/>
    </location>
</feature>
<dbReference type="SUPFAM" id="SSF50249">
    <property type="entry name" value="Nucleic acid-binding proteins"/>
    <property type="match status" value="1"/>
</dbReference>
<dbReference type="GO" id="GO:0006139">
    <property type="term" value="P:nucleobase-containing compound metabolic process"/>
    <property type="evidence" value="ECO:0007669"/>
    <property type="project" value="InterPro"/>
</dbReference>
<dbReference type="Gene3D" id="1.10.3500.10">
    <property type="entry name" value="Tex N-terminal region-like"/>
    <property type="match status" value="3"/>
</dbReference>
<dbReference type="PANTHER" id="PTHR10724:SF10">
    <property type="entry name" value="S1 RNA-BINDING DOMAIN-CONTAINING PROTEIN 1"/>
    <property type="match status" value="1"/>
</dbReference>
<feature type="compositionally biased region" description="Basic and acidic residues" evidence="1">
    <location>
        <begin position="944"/>
        <end position="953"/>
    </location>
</feature>
<dbReference type="Pfam" id="PF17674">
    <property type="entry name" value="HHH_9"/>
    <property type="match status" value="1"/>
</dbReference>
<feature type="compositionally biased region" description="Low complexity" evidence="1">
    <location>
        <begin position="358"/>
        <end position="399"/>
    </location>
</feature>
<dbReference type="RefSeq" id="WP_095416732.1">
    <property type="nucleotide sequence ID" value="NZ_CP018477.1"/>
</dbReference>
<dbReference type="InterPro" id="IPR006641">
    <property type="entry name" value="YqgF/RNaseH-like_dom"/>
</dbReference>
<protein>
    <submittedName>
        <fullName evidence="3">Transcription accessory protein (S1 RNA-binding domain)</fullName>
    </submittedName>
</protein>
<dbReference type="PROSITE" id="PS50126">
    <property type="entry name" value="S1"/>
    <property type="match status" value="1"/>
</dbReference>
<dbReference type="FunFam" id="1.10.150.310:FF:000002">
    <property type="entry name" value="Putative transcription modulator/accessory protein"/>
    <property type="match status" value="1"/>
</dbReference>
<dbReference type="EMBL" id="CP018477">
    <property type="protein sequence ID" value="ASV73323.1"/>
    <property type="molecule type" value="Genomic_DNA"/>
</dbReference>
<accession>A0A286RBI3</accession>
<dbReference type="SUPFAM" id="SSF158832">
    <property type="entry name" value="Tex N-terminal region-like"/>
    <property type="match status" value="2"/>
</dbReference>
<dbReference type="InterPro" id="IPR050437">
    <property type="entry name" value="Ribos_protein_bS1-like"/>
</dbReference>
<dbReference type="Pfam" id="PF00575">
    <property type="entry name" value="S1"/>
    <property type="match status" value="1"/>
</dbReference>
<dbReference type="GO" id="GO:0006412">
    <property type="term" value="P:translation"/>
    <property type="evidence" value="ECO:0007669"/>
    <property type="project" value="TreeGrafter"/>
</dbReference>
<feature type="compositionally biased region" description="Basic and acidic residues" evidence="1">
    <location>
        <begin position="1152"/>
        <end position="1162"/>
    </location>
</feature>
<dbReference type="GO" id="GO:0003729">
    <property type="term" value="F:mRNA binding"/>
    <property type="evidence" value="ECO:0007669"/>
    <property type="project" value="UniProtKB-ARBA"/>
</dbReference>
<evidence type="ECO:0000313" key="3">
    <source>
        <dbReference type="EMBL" id="ASV73323.1"/>
    </source>
</evidence>
<dbReference type="InterPro" id="IPR023319">
    <property type="entry name" value="Tex-like_HTH_dom_sf"/>
</dbReference>
<evidence type="ECO:0000313" key="4">
    <source>
        <dbReference type="Proteomes" id="UP000215086"/>
    </source>
</evidence>